<accession>A0A2Y9BHE5</accession>
<comment type="caution">
    <text evidence="1">The sequence shown here is derived from an EMBL/GenBank/DDBJ whole genome shotgun (WGS) entry which is preliminary data.</text>
</comment>
<evidence type="ECO:0000313" key="2">
    <source>
        <dbReference type="Proteomes" id="UP000245845"/>
    </source>
</evidence>
<dbReference type="Proteomes" id="UP000245845">
    <property type="component" value="Unassembled WGS sequence"/>
</dbReference>
<dbReference type="AlphaFoldDB" id="A0A2Y9BHE5"/>
<proteinExistence type="predicted"/>
<name>A0A2Y9BHE5_9FIRM</name>
<reference evidence="1 2" key="1">
    <citation type="submission" date="2018-05" db="EMBL/GenBank/DDBJ databases">
        <title>The Hungate 1000. A catalogue of reference genomes from the rumen microbiome.</title>
        <authorList>
            <person name="Kelly W."/>
        </authorList>
    </citation>
    <scope>NUCLEOTIDE SEQUENCE [LARGE SCALE GENOMIC DNA]</scope>
    <source>
        <strain evidence="1 2">NLAE-zl-C242</strain>
    </source>
</reference>
<sequence>MKFKGGWGRDLEKLGATKERDDIFSCHTASI</sequence>
<gene>
    <name evidence="1" type="ORF">A8806_11283</name>
</gene>
<evidence type="ECO:0000313" key="1">
    <source>
        <dbReference type="EMBL" id="PWJ23837.1"/>
    </source>
</evidence>
<organism evidence="1 2">
    <name type="scientific">Faecalicatena orotica</name>
    <dbReference type="NCBI Taxonomy" id="1544"/>
    <lineage>
        <taxon>Bacteria</taxon>
        <taxon>Bacillati</taxon>
        <taxon>Bacillota</taxon>
        <taxon>Clostridia</taxon>
        <taxon>Lachnospirales</taxon>
        <taxon>Lachnospiraceae</taxon>
        <taxon>Faecalicatena</taxon>
    </lineage>
</organism>
<keyword evidence="2" id="KW-1185">Reference proteome</keyword>
<dbReference type="EMBL" id="QGDL01000012">
    <property type="protein sequence ID" value="PWJ23837.1"/>
    <property type="molecule type" value="Genomic_DNA"/>
</dbReference>
<protein>
    <submittedName>
        <fullName evidence="1">Uncharacterized protein</fullName>
    </submittedName>
</protein>